<name>A0ABD0K7D5_9CAEN</name>
<accession>A0ABD0K7D5</accession>
<evidence type="ECO:0000313" key="3">
    <source>
        <dbReference type="Proteomes" id="UP001519460"/>
    </source>
</evidence>
<evidence type="ECO:0000256" key="1">
    <source>
        <dbReference type="SAM" id="SignalP"/>
    </source>
</evidence>
<keyword evidence="3" id="KW-1185">Reference proteome</keyword>
<organism evidence="2 3">
    <name type="scientific">Batillaria attramentaria</name>
    <dbReference type="NCBI Taxonomy" id="370345"/>
    <lineage>
        <taxon>Eukaryota</taxon>
        <taxon>Metazoa</taxon>
        <taxon>Spiralia</taxon>
        <taxon>Lophotrochozoa</taxon>
        <taxon>Mollusca</taxon>
        <taxon>Gastropoda</taxon>
        <taxon>Caenogastropoda</taxon>
        <taxon>Sorbeoconcha</taxon>
        <taxon>Cerithioidea</taxon>
        <taxon>Batillariidae</taxon>
        <taxon>Batillaria</taxon>
    </lineage>
</organism>
<dbReference type="Proteomes" id="UP001519460">
    <property type="component" value="Unassembled WGS sequence"/>
</dbReference>
<feature type="signal peptide" evidence="1">
    <location>
        <begin position="1"/>
        <end position="23"/>
    </location>
</feature>
<gene>
    <name evidence="2" type="ORF">BaRGS_00025881</name>
</gene>
<keyword evidence="1" id="KW-0732">Signal</keyword>
<evidence type="ECO:0000313" key="2">
    <source>
        <dbReference type="EMBL" id="KAK7482848.1"/>
    </source>
</evidence>
<proteinExistence type="predicted"/>
<comment type="caution">
    <text evidence="2">The sequence shown here is derived from an EMBL/GenBank/DDBJ whole genome shotgun (WGS) entry which is preliminary data.</text>
</comment>
<sequence length="74" mass="8254">MHVTMILVGPGLILLTVSPLTDAGVYRFGTEKLRVKFEWNKEGSIHDMMAEAEYLANNSCTSREREREVVVVGG</sequence>
<dbReference type="AlphaFoldDB" id="A0ABD0K7D5"/>
<feature type="chain" id="PRO_5044893985" evidence="1">
    <location>
        <begin position="24"/>
        <end position="74"/>
    </location>
</feature>
<dbReference type="EMBL" id="JACVVK020000237">
    <property type="protein sequence ID" value="KAK7482848.1"/>
    <property type="molecule type" value="Genomic_DNA"/>
</dbReference>
<reference evidence="2 3" key="1">
    <citation type="journal article" date="2023" name="Sci. Data">
        <title>Genome assembly of the Korean intertidal mud-creeper Batillaria attramentaria.</title>
        <authorList>
            <person name="Patra A.K."/>
            <person name="Ho P.T."/>
            <person name="Jun S."/>
            <person name="Lee S.J."/>
            <person name="Kim Y."/>
            <person name="Won Y.J."/>
        </authorList>
    </citation>
    <scope>NUCLEOTIDE SEQUENCE [LARGE SCALE GENOMIC DNA]</scope>
    <source>
        <strain evidence="2">Wonlab-2016</strain>
    </source>
</reference>
<protein>
    <submittedName>
        <fullName evidence="2">Uncharacterized protein</fullName>
    </submittedName>
</protein>